<gene>
    <name evidence="2" type="ORF">H257_14319</name>
</gene>
<reference evidence="2" key="1">
    <citation type="submission" date="2013-12" db="EMBL/GenBank/DDBJ databases">
        <title>The Genome Sequence of Aphanomyces astaci APO3.</title>
        <authorList>
            <consortium name="The Broad Institute Genomics Platform"/>
            <person name="Russ C."/>
            <person name="Tyler B."/>
            <person name="van West P."/>
            <person name="Dieguez-Uribeondo J."/>
            <person name="Young S.K."/>
            <person name="Zeng Q."/>
            <person name="Gargeya S."/>
            <person name="Fitzgerald M."/>
            <person name="Abouelleil A."/>
            <person name="Alvarado L."/>
            <person name="Chapman S.B."/>
            <person name="Gainer-Dewar J."/>
            <person name="Goldberg J."/>
            <person name="Griggs A."/>
            <person name="Gujja S."/>
            <person name="Hansen M."/>
            <person name="Howarth C."/>
            <person name="Imamovic A."/>
            <person name="Ireland A."/>
            <person name="Larimer J."/>
            <person name="McCowan C."/>
            <person name="Murphy C."/>
            <person name="Pearson M."/>
            <person name="Poon T.W."/>
            <person name="Priest M."/>
            <person name="Roberts A."/>
            <person name="Saif S."/>
            <person name="Shea T."/>
            <person name="Sykes S."/>
            <person name="Wortman J."/>
            <person name="Nusbaum C."/>
            <person name="Birren B."/>
        </authorList>
    </citation>
    <scope>NUCLEOTIDE SEQUENCE [LARGE SCALE GENOMIC DNA]</scope>
    <source>
        <strain evidence="2">APO3</strain>
    </source>
</reference>
<protein>
    <submittedName>
        <fullName evidence="2">Uncharacterized protein</fullName>
    </submittedName>
</protein>
<evidence type="ECO:0000313" key="2">
    <source>
        <dbReference type="EMBL" id="ETV70154.1"/>
    </source>
</evidence>
<feature type="region of interest" description="Disordered" evidence="1">
    <location>
        <begin position="78"/>
        <end position="108"/>
    </location>
</feature>
<sequence length="108" mass="12089">MRLPRFQGYKFDRALPAEMHETWAWDYFSGQMRSKQGGDAQQSLPLRAIPFQRLRTTGLGGETESNLQGEYVADLGQNKVERLSSGQPVDNTDVLGRPSAGVHSTKKH</sequence>
<name>W4FTK0_APHAT</name>
<dbReference type="EMBL" id="KI913169">
    <property type="protein sequence ID" value="ETV70154.1"/>
    <property type="molecule type" value="Genomic_DNA"/>
</dbReference>
<accession>W4FTK0</accession>
<proteinExistence type="predicted"/>
<dbReference type="RefSeq" id="XP_009840385.1">
    <property type="nucleotide sequence ID" value="XM_009842083.1"/>
</dbReference>
<dbReference type="VEuPathDB" id="FungiDB:H257_14319"/>
<dbReference type="AlphaFoldDB" id="W4FTK0"/>
<dbReference type="GeneID" id="20816315"/>
<organism evidence="2">
    <name type="scientific">Aphanomyces astaci</name>
    <name type="common">Crayfish plague agent</name>
    <dbReference type="NCBI Taxonomy" id="112090"/>
    <lineage>
        <taxon>Eukaryota</taxon>
        <taxon>Sar</taxon>
        <taxon>Stramenopiles</taxon>
        <taxon>Oomycota</taxon>
        <taxon>Saprolegniomycetes</taxon>
        <taxon>Saprolegniales</taxon>
        <taxon>Verrucalvaceae</taxon>
        <taxon>Aphanomyces</taxon>
    </lineage>
</organism>
<evidence type="ECO:0000256" key="1">
    <source>
        <dbReference type="SAM" id="MobiDB-lite"/>
    </source>
</evidence>